<name>A0AAD4E830_9AGAM</name>
<dbReference type="EMBL" id="JABBWK010000023">
    <property type="protein sequence ID" value="KAG1901097.1"/>
    <property type="molecule type" value="Genomic_DNA"/>
</dbReference>
<evidence type="ECO:0000259" key="1">
    <source>
        <dbReference type="Pfam" id="PF17667"/>
    </source>
</evidence>
<reference evidence="2" key="1">
    <citation type="journal article" date="2020" name="New Phytol.">
        <title>Comparative genomics reveals dynamic genome evolution in host specialist ectomycorrhizal fungi.</title>
        <authorList>
            <person name="Lofgren L.A."/>
            <person name="Nguyen N.H."/>
            <person name="Vilgalys R."/>
            <person name="Ruytinx J."/>
            <person name="Liao H.L."/>
            <person name="Branco S."/>
            <person name="Kuo A."/>
            <person name="LaButti K."/>
            <person name="Lipzen A."/>
            <person name="Andreopoulos W."/>
            <person name="Pangilinan J."/>
            <person name="Riley R."/>
            <person name="Hundley H."/>
            <person name="Na H."/>
            <person name="Barry K."/>
            <person name="Grigoriev I.V."/>
            <person name="Stajich J.E."/>
            <person name="Kennedy P.G."/>
        </authorList>
    </citation>
    <scope>NUCLEOTIDE SEQUENCE</scope>
    <source>
        <strain evidence="2">FC203</strain>
    </source>
</reference>
<gene>
    <name evidence="2" type="ORF">F5891DRAFT_1187796</name>
</gene>
<sequence length="418" mass="47956">MSTSFANYLLAAVSTVTIHPICCTKDEMDILMKSELGLQDQDPWVLWEGDLQPKTSILKILISLSNLNKSEIKRITYIKQVPGSQTQIHGAPVFNKEWRLKNAFQMKRKVPARHSRLQAAQTESQIDTDIEIEGDSMLETEGSLGQQAFIKAGMKRAKPVGQTEEKNWECLFWVVYYHMHELLKEQVQECNVDGLQPLSSQPSGTQRLHILPFTEIADLWYWSSEFATNPIPDATDSWKPDLVLLDYRLRKFSFSQKSWKDVLTGVEITQSDLSVNRKIPLFLGVATKGYLMMREQPWRHFILLFSISKFKLCAHYMDRSGMVISKPLSIITSPVRFVNVLNTITLANHSSLSFDPTIHICNSCNTIPTHANLPNSFDAMLPRAIGWIYDNDRDVYWIMDILWKSRGLFKHGTVCYHI</sequence>
<comment type="caution">
    <text evidence="2">The sequence shown here is derived from an EMBL/GenBank/DDBJ whole genome shotgun (WGS) entry which is preliminary data.</text>
</comment>
<dbReference type="RefSeq" id="XP_041226673.1">
    <property type="nucleotide sequence ID" value="XM_041366901.1"/>
</dbReference>
<keyword evidence="3" id="KW-1185">Reference proteome</keyword>
<dbReference type="Proteomes" id="UP001195769">
    <property type="component" value="Unassembled WGS sequence"/>
</dbReference>
<dbReference type="AlphaFoldDB" id="A0AAD4E830"/>
<organism evidence="2 3">
    <name type="scientific">Suillus fuscotomentosus</name>
    <dbReference type="NCBI Taxonomy" id="1912939"/>
    <lineage>
        <taxon>Eukaryota</taxon>
        <taxon>Fungi</taxon>
        <taxon>Dikarya</taxon>
        <taxon>Basidiomycota</taxon>
        <taxon>Agaricomycotina</taxon>
        <taxon>Agaricomycetes</taxon>
        <taxon>Agaricomycetidae</taxon>
        <taxon>Boletales</taxon>
        <taxon>Suillineae</taxon>
        <taxon>Suillaceae</taxon>
        <taxon>Suillus</taxon>
    </lineage>
</organism>
<accession>A0AAD4E830</accession>
<dbReference type="Pfam" id="PF17667">
    <property type="entry name" value="Pkinase_fungal"/>
    <property type="match status" value="1"/>
</dbReference>
<dbReference type="InterPro" id="IPR040976">
    <property type="entry name" value="Pkinase_fungal"/>
</dbReference>
<evidence type="ECO:0000313" key="3">
    <source>
        <dbReference type="Proteomes" id="UP001195769"/>
    </source>
</evidence>
<feature type="domain" description="Fungal-type protein kinase" evidence="1">
    <location>
        <begin position="240"/>
        <end position="417"/>
    </location>
</feature>
<dbReference type="GeneID" id="64661199"/>
<evidence type="ECO:0000313" key="2">
    <source>
        <dbReference type="EMBL" id="KAG1901097.1"/>
    </source>
</evidence>
<protein>
    <recommendedName>
        <fullName evidence="1">Fungal-type protein kinase domain-containing protein</fullName>
    </recommendedName>
</protein>
<proteinExistence type="predicted"/>